<organism evidence="1 2">
    <name type="scientific">Silvanigrella aquatica</name>
    <dbReference type="NCBI Taxonomy" id="1915309"/>
    <lineage>
        <taxon>Bacteria</taxon>
        <taxon>Pseudomonadati</taxon>
        <taxon>Bdellovibrionota</taxon>
        <taxon>Oligoflexia</taxon>
        <taxon>Silvanigrellales</taxon>
        <taxon>Silvanigrellaceae</taxon>
        <taxon>Silvanigrella</taxon>
    </lineage>
</organism>
<dbReference type="KEGG" id="saqi:AXG55_13845"/>
<dbReference type="EMBL" id="CP017834">
    <property type="protein sequence ID" value="APJ04917.1"/>
    <property type="molecule type" value="Genomic_DNA"/>
</dbReference>
<dbReference type="STRING" id="1915309.AXG55_13845"/>
<reference evidence="1 2" key="1">
    <citation type="submission" date="2016-10" db="EMBL/GenBank/DDBJ databases">
        <title>Silvanigrella aquatica sp. nov., isolated from a freshwater lake located in the Black Forest, Germany, description of Silvanigrellaceae fam. nov., Silvanigrellales ord. nov., reclassification of the order Bdellovibrionales in the class Oligoflexia, reclassification of the families Bacteriovoracaceae and Halobacteriovoraceae in the new order Bacteriovoracales ord. nov., and reclassification of the family Pseudobacteriovoracaceae in the order Oligoflexiales.</title>
        <authorList>
            <person name="Hahn M.W."/>
            <person name="Schmidt J."/>
            <person name="Koll U."/>
            <person name="Rohde M."/>
            <person name="Verbag S."/>
            <person name="Pitt A."/>
            <person name="Nakai R."/>
            <person name="Naganuma T."/>
            <person name="Lang E."/>
        </authorList>
    </citation>
    <scope>NUCLEOTIDE SEQUENCE [LARGE SCALE GENOMIC DNA]</scope>
    <source>
        <strain evidence="1 2">MWH-Nonnen-W8red</strain>
    </source>
</reference>
<evidence type="ECO:0000313" key="2">
    <source>
        <dbReference type="Proteomes" id="UP000184731"/>
    </source>
</evidence>
<dbReference type="Proteomes" id="UP000184731">
    <property type="component" value="Chromosome"/>
</dbReference>
<accession>A0A1L4D417</accession>
<keyword evidence="2" id="KW-1185">Reference proteome</keyword>
<dbReference type="AlphaFoldDB" id="A0A1L4D417"/>
<proteinExistence type="predicted"/>
<name>A0A1L4D417_9BACT</name>
<evidence type="ECO:0000313" key="1">
    <source>
        <dbReference type="EMBL" id="APJ04917.1"/>
    </source>
</evidence>
<gene>
    <name evidence="1" type="ORF">AXG55_13845</name>
</gene>
<sequence>MHDRPVVFFNLRTVNSENTKISKIKNETYLNNNSPVFVFEKEHILFGPLRGVVAPRPYNDVMVLDIDKNWKEEFKIKIDYYDNRKILFPAKVFGVIFQNDYTYEKNVEKLMDIFDIINTQNKIIQKNKNERIFPSVVLIDPIKLK</sequence>
<protein>
    <submittedName>
        <fullName evidence="1">Uncharacterized protein</fullName>
    </submittedName>
</protein>